<name>A0A5B7TUZ1_9FLAO</name>
<comment type="cofactor">
    <cofactor evidence="2">
        <name>Ca(2+)</name>
        <dbReference type="ChEBI" id="CHEBI:29108"/>
    </cofactor>
</comment>
<dbReference type="Pfam" id="PF01263">
    <property type="entry name" value="Aldose_epim"/>
    <property type="match status" value="1"/>
</dbReference>
<keyword evidence="16" id="KW-1185">Reference proteome</keyword>
<dbReference type="NCBIfam" id="NF008277">
    <property type="entry name" value="PRK11055.1"/>
    <property type="match status" value="1"/>
</dbReference>
<evidence type="ECO:0000256" key="12">
    <source>
        <dbReference type="PIRSR" id="PIRSR005096-1"/>
    </source>
</evidence>
<organism evidence="15 16">
    <name type="scientific">Aureibaculum algae</name>
    <dbReference type="NCBI Taxonomy" id="2584122"/>
    <lineage>
        <taxon>Bacteria</taxon>
        <taxon>Pseudomonadati</taxon>
        <taxon>Bacteroidota</taxon>
        <taxon>Flavobacteriia</taxon>
        <taxon>Flavobacteriales</taxon>
        <taxon>Flavobacteriaceae</taxon>
        <taxon>Aureibaculum</taxon>
    </lineage>
</organism>
<dbReference type="PANTHER" id="PTHR10091">
    <property type="entry name" value="ALDOSE-1-EPIMERASE"/>
    <property type="match status" value="1"/>
</dbReference>
<reference evidence="15 16" key="1">
    <citation type="submission" date="2019-05" db="EMBL/GenBank/DDBJ databases">
        <title>Algicella ahnfeltiae gen. nov., sp. nov., a novel marine bacterium of the family Flavobacteriaceae isolated from a red alga.</title>
        <authorList>
            <person name="Nedashkovskaya O.I."/>
            <person name="Kukhlevskiy A.D."/>
            <person name="Kim S.-G."/>
            <person name="Zhukova N.V."/>
            <person name="Mikhailov V.V."/>
        </authorList>
    </citation>
    <scope>NUCLEOTIDE SEQUENCE [LARGE SCALE GENOMIC DNA]</scope>
    <source>
        <strain evidence="15 16">10Alg115</strain>
    </source>
</reference>
<dbReference type="OrthoDB" id="9779408at2"/>
<keyword evidence="8" id="KW-0106">Calcium</keyword>
<dbReference type="InterPro" id="IPR015443">
    <property type="entry name" value="Aldose_1-epimerase"/>
</dbReference>
<dbReference type="EC" id="5.1.3.3" evidence="6 11"/>
<dbReference type="InterPro" id="IPR014718">
    <property type="entry name" value="GH-type_carb-bd"/>
</dbReference>
<protein>
    <recommendedName>
        <fullName evidence="7 11">Aldose 1-epimerase</fullName>
        <ecNumber evidence="6 11">5.1.3.3</ecNumber>
    </recommendedName>
</protein>
<feature type="active site" description="Proton donor" evidence="12">
    <location>
        <position position="169"/>
    </location>
</feature>
<dbReference type="PANTHER" id="PTHR10091:SF0">
    <property type="entry name" value="GALACTOSE MUTAROTASE"/>
    <property type="match status" value="1"/>
</dbReference>
<dbReference type="PROSITE" id="PS00545">
    <property type="entry name" value="ALDOSE_1_EPIMERASE"/>
    <property type="match status" value="1"/>
</dbReference>
<dbReference type="GO" id="GO:0006006">
    <property type="term" value="P:glucose metabolic process"/>
    <property type="evidence" value="ECO:0007669"/>
    <property type="project" value="TreeGrafter"/>
</dbReference>
<evidence type="ECO:0000256" key="8">
    <source>
        <dbReference type="ARBA" id="ARBA00022837"/>
    </source>
</evidence>
<dbReference type="AlphaFoldDB" id="A0A5B7TUZ1"/>
<dbReference type="Gene3D" id="2.70.98.10">
    <property type="match status" value="1"/>
</dbReference>
<dbReference type="InterPro" id="IPR011013">
    <property type="entry name" value="Gal_mutarotase_sf_dom"/>
</dbReference>
<evidence type="ECO:0000256" key="11">
    <source>
        <dbReference type="PIRNR" id="PIRNR005096"/>
    </source>
</evidence>
<comment type="subunit">
    <text evidence="5">Monomer.</text>
</comment>
<evidence type="ECO:0000313" key="15">
    <source>
        <dbReference type="EMBL" id="QCX38687.1"/>
    </source>
</evidence>
<comment type="similarity">
    <text evidence="4 11">Belongs to the aldose epimerase family.</text>
</comment>
<accession>A0A5B7TUZ1</accession>
<evidence type="ECO:0000256" key="2">
    <source>
        <dbReference type="ARBA" id="ARBA00001913"/>
    </source>
</evidence>
<dbReference type="InterPro" id="IPR018052">
    <property type="entry name" value="Ald1_epimerase_CS"/>
</dbReference>
<dbReference type="SUPFAM" id="SSF74650">
    <property type="entry name" value="Galactose mutarotase-like"/>
    <property type="match status" value="1"/>
</dbReference>
<dbReference type="GO" id="GO:0033499">
    <property type="term" value="P:galactose catabolic process via UDP-galactose, Leloir pathway"/>
    <property type="evidence" value="ECO:0007669"/>
    <property type="project" value="TreeGrafter"/>
</dbReference>
<evidence type="ECO:0000256" key="6">
    <source>
        <dbReference type="ARBA" id="ARBA00013185"/>
    </source>
</evidence>
<evidence type="ECO:0000256" key="5">
    <source>
        <dbReference type="ARBA" id="ARBA00011245"/>
    </source>
</evidence>
<comment type="pathway">
    <text evidence="3 11">Carbohydrate metabolism; hexose metabolism.</text>
</comment>
<evidence type="ECO:0000256" key="3">
    <source>
        <dbReference type="ARBA" id="ARBA00005028"/>
    </source>
</evidence>
<dbReference type="GO" id="GO:0004034">
    <property type="term" value="F:aldose 1-epimerase activity"/>
    <property type="evidence" value="ECO:0007669"/>
    <property type="project" value="UniProtKB-EC"/>
</dbReference>
<dbReference type="EMBL" id="CP040749">
    <property type="protein sequence ID" value="QCX38687.1"/>
    <property type="molecule type" value="Genomic_DNA"/>
</dbReference>
<dbReference type="UniPathway" id="UPA00242"/>
<dbReference type="CDD" id="cd09019">
    <property type="entry name" value="galactose_mutarotase_like"/>
    <property type="match status" value="1"/>
</dbReference>
<dbReference type="Proteomes" id="UP000306229">
    <property type="component" value="Chromosome"/>
</dbReference>
<comment type="catalytic activity">
    <reaction evidence="1 11">
        <text>alpha-D-glucose = beta-D-glucose</text>
        <dbReference type="Rhea" id="RHEA:10264"/>
        <dbReference type="ChEBI" id="CHEBI:15903"/>
        <dbReference type="ChEBI" id="CHEBI:17925"/>
        <dbReference type="EC" id="5.1.3.3"/>
    </reaction>
</comment>
<dbReference type="InterPro" id="IPR008183">
    <property type="entry name" value="Aldose_1/G6P_1-epimerase"/>
</dbReference>
<dbReference type="PIRSF" id="PIRSF005096">
    <property type="entry name" value="GALM"/>
    <property type="match status" value="1"/>
</dbReference>
<keyword evidence="9 11" id="KW-0413">Isomerase</keyword>
<evidence type="ECO:0000256" key="7">
    <source>
        <dbReference type="ARBA" id="ARBA00014165"/>
    </source>
</evidence>
<feature type="active site" description="Proton acceptor" evidence="12">
    <location>
        <position position="291"/>
    </location>
</feature>
<evidence type="ECO:0000256" key="1">
    <source>
        <dbReference type="ARBA" id="ARBA00001614"/>
    </source>
</evidence>
<dbReference type="GO" id="GO:0030246">
    <property type="term" value="F:carbohydrate binding"/>
    <property type="evidence" value="ECO:0007669"/>
    <property type="project" value="InterPro"/>
</dbReference>
<evidence type="ECO:0000256" key="13">
    <source>
        <dbReference type="PIRSR" id="PIRSR005096-2"/>
    </source>
</evidence>
<feature type="binding site" evidence="14">
    <location>
        <begin position="169"/>
        <end position="171"/>
    </location>
    <ligand>
        <name>beta-D-galactose</name>
        <dbReference type="ChEBI" id="CHEBI:27667"/>
    </ligand>
</feature>
<gene>
    <name evidence="15" type="ORF">FF125_09665</name>
</gene>
<dbReference type="KEGG" id="fbe:FF125_09665"/>
<sequence>MNLQPQVITLKNSKGLAAEISNLGASLLSLIVLDKKNNPINVVVGLEKPEAYFGQEYLNNYNCLGASVGRWAGRISGGKFEIEGKEYPLYNEDGVHLHGGKEGFSKKYWNIEKLTKNSVTLSYVSVDLEEGYPGNLKVSVHYELTENNALKIVYKATTDKTTPVNLTNHSYFNLEGYGSVLDHELKLKSNKYVELNEKLLVTGNFIETNNTSYDFSDKSILGKEGFTGLDDVFVLNADASYKAVLSSSKTGIEMKVQTNQPTLVVYTPIQLPDLTYKNNANFTKYSAICFEAEAYPDAPNQSDFPSALLHPGETYLNETIFEFSIQ</sequence>
<evidence type="ECO:0000256" key="10">
    <source>
        <dbReference type="ARBA" id="ARBA00023277"/>
    </source>
</evidence>
<keyword evidence="10 11" id="KW-0119">Carbohydrate metabolism</keyword>
<evidence type="ECO:0000313" key="16">
    <source>
        <dbReference type="Proteomes" id="UP000306229"/>
    </source>
</evidence>
<evidence type="ECO:0000256" key="4">
    <source>
        <dbReference type="ARBA" id="ARBA00006206"/>
    </source>
</evidence>
<evidence type="ECO:0000256" key="9">
    <source>
        <dbReference type="ARBA" id="ARBA00023235"/>
    </source>
</evidence>
<proteinExistence type="inferred from homology"/>
<evidence type="ECO:0000256" key="14">
    <source>
        <dbReference type="PIRSR" id="PIRSR005096-3"/>
    </source>
</evidence>
<dbReference type="InterPro" id="IPR047215">
    <property type="entry name" value="Galactose_mutarotase-like"/>
</dbReference>
<dbReference type="RefSeq" id="WP_138949579.1">
    <property type="nucleotide sequence ID" value="NZ_CP040749.1"/>
</dbReference>
<feature type="binding site" evidence="13">
    <location>
        <position position="230"/>
    </location>
    <ligand>
        <name>beta-D-galactose</name>
        <dbReference type="ChEBI" id="CHEBI:27667"/>
    </ligand>
</feature>